<dbReference type="InterPro" id="IPR013568">
    <property type="entry name" value="SEFIR_dom"/>
</dbReference>
<reference evidence="2 3" key="1">
    <citation type="submission" date="2023-07" db="EMBL/GenBank/DDBJ databases">
        <title>Genomic Encyclopedia of Type Strains, Phase IV (KMG-IV): sequencing the most valuable type-strain genomes for metagenomic binning, comparative biology and taxonomic classification.</title>
        <authorList>
            <person name="Goeker M."/>
        </authorList>
    </citation>
    <scope>NUCLEOTIDE SEQUENCE [LARGE SCALE GENOMIC DNA]</scope>
    <source>
        <strain evidence="2 3">DSM 29005</strain>
    </source>
</reference>
<dbReference type="InterPro" id="IPR035897">
    <property type="entry name" value="Toll_tir_struct_dom_sf"/>
</dbReference>
<evidence type="ECO:0000313" key="3">
    <source>
        <dbReference type="Proteomes" id="UP001234495"/>
    </source>
</evidence>
<dbReference type="InterPro" id="IPR000157">
    <property type="entry name" value="TIR_dom"/>
</dbReference>
<name>A0ABT9ZC62_9BACI</name>
<keyword evidence="3" id="KW-1185">Reference proteome</keyword>
<evidence type="ECO:0000259" key="1">
    <source>
        <dbReference type="PROSITE" id="PS51534"/>
    </source>
</evidence>
<dbReference type="Proteomes" id="UP001234495">
    <property type="component" value="Unassembled WGS sequence"/>
</dbReference>
<organism evidence="2 3">
    <name type="scientific">Metabacillus malikii</name>
    <dbReference type="NCBI Taxonomy" id="1504265"/>
    <lineage>
        <taxon>Bacteria</taxon>
        <taxon>Bacillati</taxon>
        <taxon>Bacillota</taxon>
        <taxon>Bacilli</taxon>
        <taxon>Bacillales</taxon>
        <taxon>Bacillaceae</taxon>
        <taxon>Metabacillus</taxon>
    </lineage>
</organism>
<comment type="caution">
    <text evidence="2">The sequence shown here is derived from an EMBL/GenBank/DDBJ whole genome shotgun (WGS) entry which is preliminary data.</text>
</comment>
<evidence type="ECO:0000313" key="2">
    <source>
        <dbReference type="EMBL" id="MDQ0228860.1"/>
    </source>
</evidence>
<proteinExistence type="predicted"/>
<dbReference type="EMBL" id="JAUSUD010000001">
    <property type="protein sequence ID" value="MDQ0228860.1"/>
    <property type="molecule type" value="Genomic_DNA"/>
</dbReference>
<protein>
    <recommendedName>
        <fullName evidence="1">SEFIR domain-containing protein</fullName>
    </recommendedName>
</protein>
<dbReference type="SUPFAM" id="SSF52200">
    <property type="entry name" value="Toll/Interleukin receptor TIR domain"/>
    <property type="match status" value="1"/>
</dbReference>
<dbReference type="PROSITE" id="PS51534">
    <property type="entry name" value="SEFIR"/>
    <property type="match status" value="1"/>
</dbReference>
<sequence>MQKKRVFISYSWDSKEHQEWVLYLANQLRKNGFEAETDIFETQQKTVNLYKMMVEKVRDSDYIVVVLTENYAGKADSFEGGVGFESQLTLPLLMENPNKLVPIMRHRGDFNKVFPFHFKGQYAIDFSKDSEFDDKLEELIYKLYQKPRYFVEPVGEAPTLQPKIPSRISQTSAMDRKETNVWDLSDIEIPNLKRLTDRDIDKFMKESYQQIIELLHSLLNKVQESNPNFEFEQEDIHNLKTVFNLYIDGNSVDGVKIWYGGSFGRNSINLLYGRHMNIMSDNSMNEMISYEVNDKNQIRLKMTMNMFGNKDASTPEEIVKEIWKNHLSRSFL</sequence>
<dbReference type="Pfam" id="PF13676">
    <property type="entry name" value="TIR_2"/>
    <property type="match status" value="1"/>
</dbReference>
<dbReference type="Gene3D" id="3.40.50.10140">
    <property type="entry name" value="Toll/interleukin-1 receptor homology (TIR) domain"/>
    <property type="match status" value="1"/>
</dbReference>
<dbReference type="RefSeq" id="WP_307335603.1">
    <property type="nucleotide sequence ID" value="NZ_JAUSUD010000001.1"/>
</dbReference>
<feature type="domain" description="SEFIR" evidence="1">
    <location>
        <begin position="3"/>
        <end position="135"/>
    </location>
</feature>
<gene>
    <name evidence="2" type="ORF">J2S19_000110</name>
</gene>
<accession>A0ABT9ZC62</accession>